<feature type="domain" description="SH3" evidence="4">
    <location>
        <begin position="146"/>
        <end position="208"/>
    </location>
</feature>
<dbReference type="Pfam" id="PF00018">
    <property type="entry name" value="SH3_1"/>
    <property type="match status" value="1"/>
</dbReference>
<dbReference type="Proteomes" id="UP000001861">
    <property type="component" value="Unassembled WGS sequence"/>
</dbReference>
<evidence type="ECO:0000259" key="4">
    <source>
        <dbReference type="PROSITE" id="PS50002"/>
    </source>
</evidence>
<accession>A8NDX1</accession>
<dbReference type="InParanoid" id="A8NDX1"/>
<dbReference type="InterPro" id="IPR036028">
    <property type="entry name" value="SH3-like_dom_sf"/>
</dbReference>
<evidence type="ECO:0000313" key="6">
    <source>
        <dbReference type="Proteomes" id="UP000001861"/>
    </source>
</evidence>
<dbReference type="SMART" id="SM00326">
    <property type="entry name" value="SH3"/>
    <property type="match status" value="2"/>
</dbReference>
<dbReference type="KEGG" id="cci:CC1G_10557"/>
<evidence type="ECO:0000256" key="3">
    <source>
        <dbReference type="SAM" id="MobiDB-lite"/>
    </source>
</evidence>
<proteinExistence type="predicted"/>
<comment type="caution">
    <text evidence="5">The sequence shown here is derived from an EMBL/GenBank/DDBJ whole genome shotgun (WGS) entry which is preliminary data.</text>
</comment>
<dbReference type="Gene3D" id="2.30.30.40">
    <property type="entry name" value="SH3 Domains"/>
    <property type="match status" value="1"/>
</dbReference>
<dbReference type="SUPFAM" id="SSF50044">
    <property type="entry name" value="SH3-domain"/>
    <property type="match status" value="2"/>
</dbReference>
<evidence type="ECO:0000256" key="1">
    <source>
        <dbReference type="ARBA" id="ARBA00022443"/>
    </source>
</evidence>
<dbReference type="OrthoDB" id="8883818at2759"/>
<evidence type="ECO:0000256" key="2">
    <source>
        <dbReference type="PROSITE-ProRule" id="PRU00192"/>
    </source>
</evidence>
<sequence length="208" mass="22071">MSKSNDTAMTLDSDPTSNPINSSQTAAGKDSAGGGGSSDDPNTISYAVAIYPHVGDSDDEAPYVAVGDAFIILSRTEGWWIVQEDPTGTGIVDTSGNAKTGRVPDFCLLETRIPIATAIADAEAASTVEPGHDDGKSPILPLSFISPSSPGIALVDYRKQGEEEVDMAKGEFARVFKEYNDWYYTMYIVKEAGGHRGWVPTSSVKKTA</sequence>
<keyword evidence="1 2" id="KW-0728">SH3 domain</keyword>
<dbReference type="STRING" id="240176.A8NDX1"/>
<reference evidence="5 6" key="1">
    <citation type="journal article" date="2010" name="Proc. Natl. Acad. Sci. U.S.A.">
        <title>Insights into evolution of multicellular fungi from the assembled chromosomes of the mushroom Coprinopsis cinerea (Coprinus cinereus).</title>
        <authorList>
            <person name="Stajich J.E."/>
            <person name="Wilke S.K."/>
            <person name="Ahren D."/>
            <person name="Au C.H."/>
            <person name="Birren B.W."/>
            <person name="Borodovsky M."/>
            <person name="Burns C."/>
            <person name="Canback B."/>
            <person name="Casselton L.A."/>
            <person name="Cheng C.K."/>
            <person name="Deng J."/>
            <person name="Dietrich F.S."/>
            <person name="Fargo D.C."/>
            <person name="Farman M.L."/>
            <person name="Gathman A.C."/>
            <person name="Goldberg J."/>
            <person name="Guigo R."/>
            <person name="Hoegger P.J."/>
            <person name="Hooker J.B."/>
            <person name="Huggins A."/>
            <person name="James T.Y."/>
            <person name="Kamada T."/>
            <person name="Kilaru S."/>
            <person name="Kodira C."/>
            <person name="Kues U."/>
            <person name="Kupfer D."/>
            <person name="Kwan H.S."/>
            <person name="Lomsadze A."/>
            <person name="Li W."/>
            <person name="Lilly W.W."/>
            <person name="Ma L.J."/>
            <person name="Mackey A.J."/>
            <person name="Manning G."/>
            <person name="Martin F."/>
            <person name="Muraguchi H."/>
            <person name="Natvig D.O."/>
            <person name="Palmerini H."/>
            <person name="Ramesh M.A."/>
            <person name="Rehmeyer C.J."/>
            <person name="Roe B.A."/>
            <person name="Shenoy N."/>
            <person name="Stanke M."/>
            <person name="Ter-Hovhannisyan V."/>
            <person name="Tunlid A."/>
            <person name="Velagapudi R."/>
            <person name="Vision T.J."/>
            <person name="Zeng Q."/>
            <person name="Zolan M.E."/>
            <person name="Pukkila P.J."/>
        </authorList>
    </citation>
    <scope>NUCLEOTIDE SEQUENCE [LARGE SCALE GENOMIC DNA]</scope>
    <source>
        <strain evidence="6">Okayama-7 / 130 / ATCC MYA-4618 / FGSC 9003</strain>
    </source>
</reference>
<organism evidence="5 6">
    <name type="scientific">Coprinopsis cinerea (strain Okayama-7 / 130 / ATCC MYA-4618 / FGSC 9003)</name>
    <name type="common">Inky cap fungus</name>
    <name type="synonym">Hormographiella aspergillata</name>
    <dbReference type="NCBI Taxonomy" id="240176"/>
    <lineage>
        <taxon>Eukaryota</taxon>
        <taxon>Fungi</taxon>
        <taxon>Dikarya</taxon>
        <taxon>Basidiomycota</taxon>
        <taxon>Agaricomycotina</taxon>
        <taxon>Agaricomycetes</taxon>
        <taxon>Agaricomycetidae</taxon>
        <taxon>Agaricales</taxon>
        <taxon>Agaricineae</taxon>
        <taxon>Psathyrellaceae</taxon>
        <taxon>Coprinopsis</taxon>
    </lineage>
</organism>
<gene>
    <name evidence="5" type="ORF">CC1G_10557</name>
</gene>
<dbReference type="PROSITE" id="PS50002">
    <property type="entry name" value="SH3"/>
    <property type="match status" value="2"/>
</dbReference>
<feature type="region of interest" description="Disordered" evidence="3">
    <location>
        <begin position="1"/>
        <end position="41"/>
    </location>
</feature>
<dbReference type="eggNOG" id="ENOG502QQYX">
    <property type="taxonomic scope" value="Eukaryota"/>
</dbReference>
<name>A8NDX1_COPC7</name>
<dbReference type="InterPro" id="IPR001452">
    <property type="entry name" value="SH3_domain"/>
</dbReference>
<dbReference type="EMBL" id="AACS02000002">
    <property type="protein sequence ID" value="EAU88911.1"/>
    <property type="molecule type" value="Genomic_DNA"/>
</dbReference>
<protein>
    <recommendedName>
        <fullName evidence="4">SH3 domain-containing protein</fullName>
    </recommendedName>
</protein>
<feature type="compositionally biased region" description="Polar residues" evidence="3">
    <location>
        <begin position="1"/>
        <end position="25"/>
    </location>
</feature>
<dbReference type="AlphaFoldDB" id="A8NDX1"/>
<dbReference type="OMA" id="YMAEQAD"/>
<dbReference type="CDD" id="cd00174">
    <property type="entry name" value="SH3"/>
    <property type="match status" value="1"/>
</dbReference>
<feature type="domain" description="SH3" evidence="4">
    <location>
        <begin position="42"/>
        <end position="113"/>
    </location>
</feature>
<dbReference type="VEuPathDB" id="FungiDB:CC1G_10557"/>
<keyword evidence="6" id="KW-1185">Reference proteome</keyword>
<dbReference type="RefSeq" id="XP_001832881.1">
    <property type="nucleotide sequence ID" value="XM_001832829.1"/>
</dbReference>
<dbReference type="GeneID" id="6009369"/>
<evidence type="ECO:0000313" key="5">
    <source>
        <dbReference type="EMBL" id="EAU88911.1"/>
    </source>
</evidence>